<gene>
    <name evidence="1" type="ORF">NCTC10135_00472</name>
</gene>
<protein>
    <submittedName>
        <fullName evidence="1">Uncharacterized protein</fullName>
    </submittedName>
</protein>
<dbReference type="AlphaFoldDB" id="A0A3B0P4W2"/>
<organism evidence="1 2">
    <name type="scientific">Metamycoplasma alkalescens</name>
    <dbReference type="NCBI Taxonomy" id="45363"/>
    <lineage>
        <taxon>Bacteria</taxon>
        <taxon>Bacillati</taxon>
        <taxon>Mycoplasmatota</taxon>
        <taxon>Mycoplasmoidales</taxon>
        <taxon>Metamycoplasmataceae</taxon>
        <taxon>Metamycoplasma</taxon>
    </lineage>
</organism>
<reference evidence="2" key="1">
    <citation type="submission" date="2018-06" db="EMBL/GenBank/DDBJ databases">
        <authorList>
            <consortium name="Pathogen Informatics"/>
        </authorList>
    </citation>
    <scope>NUCLEOTIDE SEQUENCE [LARGE SCALE GENOMIC DNA]</scope>
    <source>
        <strain evidence="2">NCTC10135</strain>
    </source>
</reference>
<name>A0A3B0P4W2_9BACT</name>
<proteinExistence type="predicted"/>
<dbReference type="Proteomes" id="UP000259864">
    <property type="component" value="Chromosome 1"/>
</dbReference>
<evidence type="ECO:0000313" key="1">
    <source>
        <dbReference type="EMBL" id="SYV89965.1"/>
    </source>
</evidence>
<feature type="non-terminal residue" evidence="1">
    <location>
        <position position="64"/>
    </location>
</feature>
<dbReference type="KEGG" id="mala:NCTC10135_00472"/>
<accession>A0A3B0P4W2</accession>
<evidence type="ECO:0000313" key="2">
    <source>
        <dbReference type="Proteomes" id="UP000259864"/>
    </source>
</evidence>
<sequence length="64" mass="7568">MAENIKINLIPTNAYTTRELVDRLKIKLGNWVDFEKNTTQLVPDELVRDPEDNKEIDLKGKKRW</sequence>
<dbReference type="EMBL" id="LS991949">
    <property type="protein sequence ID" value="SYV89965.1"/>
    <property type="molecule type" value="Genomic_DNA"/>
</dbReference>